<evidence type="ECO:0000256" key="8">
    <source>
        <dbReference type="SAM" id="MobiDB-lite"/>
    </source>
</evidence>
<dbReference type="InterPro" id="IPR039426">
    <property type="entry name" value="TonB-dep_rcpt-like"/>
</dbReference>
<comment type="subcellular location">
    <subcellularLocation>
        <location evidence="1 7">Cell outer membrane</location>
        <topology evidence="1 7">Multi-pass membrane protein</topology>
    </subcellularLocation>
</comment>
<evidence type="ECO:0000256" key="6">
    <source>
        <dbReference type="ARBA" id="ARBA00023237"/>
    </source>
</evidence>
<evidence type="ECO:0000313" key="11">
    <source>
        <dbReference type="Proteomes" id="UP000193420"/>
    </source>
</evidence>
<dbReference type="EMBL" id="FXAO01000001">
    <property type="protein sequence ID" value="SMG14135.1"/>
    <property type="molecule type" value="Genomic_DNA"/>
</dbReference>
<gene>
    <name evidence="10" type="ORF">SAMN03080602_00846</name>
</gene>
<keyword evidence="5 7" id="KW-0472">Membrane</keyword>
<dbReference type="SUPFAM" id="SSF56935">
    <property type="entry name" value="Porins"/>
    <property type="match status" value="1"/>
</dbReference>
<dbReference type="Pfam" id="PF13715">
    <property type="entry name" value="CarbopepD_reg_2"/>
    <property type="match status" value="1"/>
</dbReference>
<keyword evidence="11" id="KW-1185">Reference proteome</keyword>
<dbReference type="Gene3D" id="3.55.50.30">
    <property type="match status" value="1"/>
</dbReference>
<feature type="compositionally biased region" description="Basic and acidic residues" evidence="8">
    <location>
        <begin position="128"/>
        <end position="141"/>
    </location>
</feature>
<evidence type="ECO:0000256" key="5">
    <source>
        <dbReference type="ARBA" id="ARBA00023136"/>
    </source>
</evidence>
<evidence type="ECO:0000256" key="1">
    <source>
        <dbReference type="ARBA" id="ARBA00004571"/>
    </source>
</evidence>
<evidence type="ECO:0000259" key="9">
    <source>
        <dbReference type="SMART" id="SM00965"/>
    </source>
</evidence>
<evidence type="ECO:0000256" key="2">
    <source>
        <dbReference type="ARBA" id="ARBA00022448"/>
    </source>
</evidence>
<reference evidence="11" key="1">
    <citation type="submission" date="2017-04" db="EMBL/GenBank/DDBJ databases">
        <authorList>
            <person name="Varghese N."/>
            <person name="Submissions S."/>
        </authorList>
    </citation>
    <scope>NUCLEOTIDE SEQUENCE [LARGE SCALE GENOMIC DNA]</scope>
    <source>
        <strain evidence="11">DSM 19835</strain>
    </source>
</reference>
<name>A0A1X7II74_9FLAO</name>
<comment type="similarity">
    <text evidence="7">Belongs to the TonB-dependent receptor family.</text>
</comment>
<dbReference type="InterPro" id="IPR008969">
    <property type="entry name" value="CarboxyPept-like_regulatory"/>
</dbReference>
<organism evidence="10 11">
    <name type="scientific">Arenibacter troitsensis</name>
    <dbReference type="NCBI Taxonomy" id="188872"/>
    <lineage>
        <taxon>Bacteria</taxon>
        <taxon>Pseudomonadati</taxon>
        <taxon>Bacteroidota</taxon>
        <taxon>Flavobacteriia</taxon>
        <taxon>Flavobacteriales</taxon>
        <taxon>Flavobacteriaceae</taxon>
        <taxon>Arenibacter</taxon>
    </lineage>
</organism>
<dbReference type="NCBIfam" id="TIGR04057">
    <property type="entry name" value="SusC_RagA_signa"/>
    <property type="match status" value="1"/>
</dbReference>
<dbReference type="InterPro" id="IPR023996">
    <property type="entry name" value="TonB-dep_OMP_SusC/RagA"/>
</dbReference>
<dbReference type="Proteomes" id="UP000193420">
    <property type="component" value="Unassembled WGS sequence"/>
</dbReference>
<dbReference type="InterPro" id="IPR012910">
    <property type="entry name" value="Plug_dom"/>
</dbReference>
<accession>A0A1X7II74</accession>
<dbReference type="OrthoDB" id="9768177at2"/>
<dbReference type="SUPFAM" id="SSF49464">
    <property type="entry name" value="Carboxypeptidase regulatory domain-like"/>
    <property type="match status" value="1"/>
</dbReference>
<sequence length="1097" mass="122070">MKKSDVDNAFEKRRCKKLNFKMKFCFLVASIMLFQLSANSVMSQKKMEFNYSDVPLKRILNEIKTQTGYRFFYNVKEIDDTQKTSLNVEKETIREVLNKLSVKTNFDFRINGNQIVLTQKVNTAHTSQETEIRGTVKDRDGQPLPGASVVVKGTDNGTQSDFDGNFIIEVANSNAILVVSYIGFASKEISLNGQSNLSVTLEESAAGLDEVVVVGYGTVKKRDLTGAVVSVDFEDANIAPNTNVLQAVQGKVPGINIGAVSAAGEEPSLSIRGQNSLSGSNSPLIVVDGIIYSGSLLDFSATDIKNIDFLKDASAAAVYGSRAANGVVLISTKSGTGEVGKPSITLNTYGGIQKAGNLLDLMDGDQYVQKILDFREATGQVADPNSIADYMQPNEVDNYLNGRELDWYDLLLRTATIQNYELGISGRTERTKYYLSGTFTDQEGIIQGDDFNRTTLRANFSTDVTDWLTIGLNSSYSNRDYSGDAVDFGNSVLSSPYGTIYQVDNPGLYENFPQTDQLIANPFLPLLNDNLDTQDNLFAILNVDIKLPIKGLSFKHSYSKNLTWMRQASFDRDRRAQEVNGVATKSNEFRDSWLMNNILSYSNDINNIHQVGATLVYTRDSQMFEISNISSTNFGSKILGYHAVELGGSQTVDSGFSEQSSEGAMARINYGYDNKYLLTGTFRRDGFSGFAANHKYANFFSSSLAWVLSQEKFMDSADWISFLKLRLSYGQNGNQGLGAYSSLARVGTTQYIFGDGANTENGYEITSIANNDLKWESTKSLNLGLNFELFDGRFSGDLDFYKSKTVDLLVQRSLPSYTGYQTTWTNLGEVQNKGVEVFLNSVNVESGDFKWETGISFSLNRNEIVSLYGEDANGDGQEDDDISRGWFIGESLGAIYNYKTDGIYQVGDPNIPNRYREGDFRLLDTDGEEGITPDDRVIYGNENPNYRFGVTNSISYKKLTFSAFVNSIQGGNNWYLADNRMLNPNTFFPGRANMVNIPYWTPTNPTNEYPRIDYNPRIRHRFDQDRSFVRLQDVTIAYDFSKSDFIQQWGLNKFRLYASGKNLATWTKWTGYDPELGTTISGTPIISSVILGLEIGL</sequence>
<keyword evidence="6 7" id="KW-0998">Cell outer membrane</keyword>
<keyword evidence="4 7" id="KW-0812">Transmembrane</keyword>
<keyword evidence="2 7" id="KW-0813">Transport</keyword>
<dbReference type="InterPro" id="IPR011662">
    <property type="entry name" value="Secretin/TonB_short_N"/>
</dbReference>
<feature type="region of interest" description="Disordered" evidence="8">
    <location>
        <begin position="128"/>
        <end position="156"/>
    </location>
</feature>
<protein>
    <submittedName>
        <fullName evidence="10">TonB-linked outer membrane protein, SusC/RagA family</fullName>
    </submittedName>
</protein>
<feature type="domain" description="Secretin/TonB short N-terminal" evidence="9">
    <location>
        <begin position="69"/>
        <end position="120"/>
    </location>
</feature>
<dbReference type="RefSeq" id="WP_085496420.1">
    <property type="nucleotide sequence ID" value="NZ_FXAO01000001.1"/>
</dbReference>
<dbReference type="Gene3D" id="2.170.130.10">
    <property type="entry name" value="TonB-dependent receptor, plug domain"/>
    <property type="match status" value="1"/>
</dbReference>
<dbReference type="Pfam" id="PF07715">
    <property type="entry name" value="Plug"/>
    <property type="match status" value="1"/>
</dbReference>
<dbReference type="AlphaFoldDB" id="A0A1X7II74"/>
<dbReference type="InterPro" id="IPR037066">
    <property type="entry name" value="Plug_dom_sf"/>
</dbReference>
<dbReference type="STRING" id="188872.SAMN03080602_00846"/>
<evidence type="ECO:0000313" key="10">
    <source>
        <dbReference type="EMBL" id="SMG14135.1"/>
    </source>
</evidence>
<dbReference type="Pfam" id="PF07660">
    <property type="entry name" value="STN"/>
    <property type="match status" value="1"/>
</dbReference>
<evidence type="ECO:0000256" key="7">
    <source>
        <dbReference type="PROSITE-ProRule" id="PRU01360"/>
    </source>
</evidence>
<dbReference type="InterPro" id="IPR023997">
    <property type="entry name" value="TonB-dep_OMP_SusC/RagA_CS"/>
</dbReference>
<dbReference type="SMART" id="SM00965">
    <property type="entry name" value="STN"/>
    <property type="match status" value="1"/>
</dbReference>
<dbReference type="PROSITE" id="PS52016">
    <property type="entry name" value="TONB_DEPENDENT_REC_3"/>
    <property type="match status" value="1"/>
</dbReference>
<evidence type="ECO:0000256" key="4">
    <source>
        <dbReference type="ARBA" id="ARBA00022692"/>
    </source>
</evidence>
<evidence type="ECO:0000256" key="3">
    <source>
        <dbReference type="ARBA" id="ARBA00022452"/>
    </source>
</evidence>
<dbReference type="FunFam" id="2.60.40.1120:FF:000003">
    <property type="entry name" value="Outer membrane protein Omp121"/>
    <property type="match status" value="1"/>
</dbReference>
<proteinExistence type="inferred from homology"/>
<dbReference type="Gene3D" id="2.40.170.20">
    <property type="entry name" value="TonB-dependent receptor, beta-barrel domain"/>
    <property type="match status" value="1"/>
</dbReference>
<keyword evidence="3 7" id="KW-1134">Transmembrane beta strand</keyword>
<dbReference type="GO" id="GO:0009279">
    <property type="term" value="C:cell outer membrane"/>
    <property type="evidence" value="ECO:0007669"/>
    <property type="project" value="UniProtKB-SubCell"/>
</dbReference>
<dbReference type="Gene3D" id="2.60.40.1120">
    <property type="entry name" value="Carboxypeptidase-like, regulatory domain"/>
    <property type="match status" value="1"/>
</dbReference>
<dbReference type="InterPro" id="IPR036942">
    <property type="entry name" value="Beta-barrel_TonB_sf"/>
</dbReference>
<dbReference type="NCBIfam" id="TIGR04056">
    <property type="entry name" value="OMP_RagA_SusC"/>
    <property type="match status" value="1"/>
</dbReference>